<dbReference type="GO" id="GO:0046540">
    <property type="term" value="C:U4/U6 x U5 tri-snRNP complex"/>
    <property type="evidence" value="ECO:0007669"/>
    <property type="project" value="InterPro"/>
</dbReference>
<keyword evidence="4" id="KW-0539">Nucleus</keyword>
<dbReference type="Pfam" id="PF08572">
    <property type="entry name" value="PRP3"/>
    <property type="match status" value="1"/>
</dbReference>
<feature type="domain" description="Pre-mRNA-splicing factor 3" evidence="6">
    <location>
        <begin position="170"/>
        <end position="384"/>
    </location>
</feature>
<dbReference type="PANTHER" id="PTHR14212">
    <property type="entry name" value="U4/U6-ASSOCIATED RNA SPLICING FACTOR-RELATED"/>
    <property type="match status" value="1"/>
</dbReference>
<dbReference type="CDD" id="cd24162">
    <property type="entry name" value="Prp3_C"/>
    <property type="match status" value="1"/>
</dbReference>
<evidence type="ECO:0000256" key="2">
    <source>
        <dbReference type="ARBA" id="ARBA00022664"/>
    </source>
</evidence>
<comment type="subcellular location">
    <subcellularLocation>
        <location evidence="1">Nucleus</location>
    </subcellularLocation>
</comment>
<keyword evidence="2" id="KW-0507">mRNA processing</keyword>
<dbReference type="InterPro" id="IPR010541">
    <property type="entry name" value="Prp3_C"/>
</dbReference>
<dbReference type="EMBL" id="REGN01012348">
    <property type="protein sequence ID" value="RMZ95707.1"/>
    <property type="molecule type" value="Genomic_DNA"/>
</dbReference>
<evidence type="ECO:0000256" key="4">
    <source>
        <dbReference type="ARBA" id="ARBA00023242"/>
    </source>
</evidence>
<evidence type="ECO:0000256" key="3">
    <source>
        <dbReference type="ARBA" id="ARBA00023187"/>
    </source>
</evidence>
<keyword evidence="8" id="KW-1185">Reference proteome</keyword>
<dbReference type="Pfam" id="PF06544">
    <property type="entry name" value="Prp3_C"/>
    <property type="match status" value="1"/>
</dbReference>
<gene>
    <name evidence="7" type="ORF">BpHYR1_050750</name>
</gene>
<feature type="domain" description="Small nuclear ribonucleoprotein Prp3 C-terminal" evidence="5">
    <location>
        <begin position="407"/>
        <end position="530"/>
    </location>
</feature>
<evidence type="ECO:0000256" key="1">
    <source>
        <dbReference type="ARBA" id="ARBA00004123"/>
    </source>
</evidence>
<accession>A0A3M7PAG0</accession>
<protein>
    <submittedName>
        <fullName evidence="7">U4 U6 small nuclear ribonucleo Prp3 isoform X2</fullName>
    </submittedName>
</protein>
<dbReference type="PANTHER" id="PTHR14212:SF0">
    <property type="entry name" value="U4_U6 SMALL NUCLEAR RIBONUCLEOPROTEIN PRP3"/>
    <property type="match status" value="1"/>
</dbReference>
<evidence type="ECO:0000259" key="5">
    <source>
        <dbReference type="Pfam" id="PF06544"/>
    </source>
</evidence>
<evidence type="ECO:0000313" key="7">
    <source>
        <dbReference type="EMBL" id="RMZ95707.1"/>
    </source>
</evidence>
<dbReference type="OrthoDB" id="10264544at2759"/>
<sequence>MSNPVEVSQIIANAKKSIEEKKAQLGLTKIGDNKKDALIALKARIAASVANVQAKSYLDNTQISMPRTLPEQLMQKQQNMEERDRSLNLIIDSEGRTVDKRTGEVVLMQTPMPTLKANIKTQKRDYRTAMGGDKKDFSSGLASTVSGVSSVLEAKLGDKKSEGEKEMAESFYDNRLKFKTKERGKRKLVFNEKGKYLDIANKLRAKSKLLLLQKEIASISKKTGISNESKLALIQPKRTTKEVIPNIEWWDFAVLNEMNYSCMEALNDQQLREKIRINRLIEHPVQMKPPTHSDRKVAPAVMLTKKERKKLRRQNRAELLKEDQEKIRLGLIPPPEPKVKISNLMRVLGTEAVQDPTKVEEYVRNQMAKRQKLHEEHNASRKLTDAERAAKKKRKLMENTSLIVNVSVYRVRDLSDPAVKFKLEANCNQLHMTGAVLLYKNLNLVVVEGGPKQQRKFKRLMLNRIKWAETNSRIKDDDESTREKNTCSLVWEGTVKTRSFGPMIFKMCPTITFARDFLKKLGIEHYWDKAQSDVIIQQSDF</sequence>
<organism evidence="7 8">
    <name type="scientific">Brachionus plicatilis</name>
    <name type="common">Marine rotifer</name>
    <name type="synonym">Brachionus muelleri</name>
    <dbReference type="NCBI Taxonomy" id="10195"/>
    <lineage>
        <taxon>Eukaryota</taxon>
        <taxon>Metazoa</taxon>
        <taxon>Spiralia</taxon>
        <taxon>Gnathifera</taxon>
        <taxon>Rotifera</taxon>
        <taxon>Eurotatoria</taxon>
        <taxon>Monogononta</taxon>
        <taxon>Pseudotrocha</taxon>
        <taxon>Ploima</taxon>
        <taxon>Brachionidae</taxon>
        <taxon>Brachionus</taxon>
    </lineage>
</organism>
<dbReference type="AlphaFoldDB" id="A0A3M7PAG0"/>
<evidence type="ECO:0000259" key="6">
    <source>
        <dbReference type="Pfam" id="PF08572"/>
    </source>
</evidence>
<evidence type="ECO:0000313" key="8">
    <source>
        <dbReference type="Proteomes" id="UP000276133"/>
    </source>
</evidence>
<dbReference type="GO" id="GO:0000398">
    <property type="term" value="P:mRNA splicing, via spliceosome"/>
    <property type="evidence" value="ECO:0007669"/>
    <property type="project" value="InterPro"/>
</dbReference>
<dbReference type="STRING" id="10195.A0A3M7PAG0"/>
<dbReference type="Proteomes" id="UP000276133">
    <property type="component" value="Unassembled WGS sequence"/>
</dbReference>
<proteinExistence type="predicted"/>
<name>A0A3M7PAG0_BRAPC</name>
<comment type="caution">
    <text evidence="7">The sequence shown here is derived from an EMBL/GenBank/DDBJ whole genome shotgun (WGS) entry which is preliminary data.</text>
</comment>
<keyword evidence="3" id="KW-0508">mRNA splicing</keyword>
<dbReference type="InterPro" id="IPR013881">
    <property type="entry name" value="Pre-mRNA_splic_Prp3_dom"/>
</dbReference>
<reference evidence="7 8" key="1">
    <citation type="journal article" date="2018" name="Sci. Rep.">
        <title>Genomic signatures of local adaptation to the degree of environmental predictability in rotifers.</title>
        <authorList>
            <person name="Franch-Gras L."/>
            <person name="Hahn C."/>
            <person name="Garcia-Roger E.M."/>
            <person name="Carmona M.J."/>
            <person name="Serra M."/>
            <person name="Gomez A."/>
        </authorList>
    </citation>
    <scope>NUCLEOTIDE SEQUENCE [LARGE SCALE GENOMIC DNA]</scope>
    <source>
        <strain evidence="7">HYR1</strain>
    </source>
</reference>
<dbReference type="InterPro" id="IPR027104">
    <property type="entry name" value="Prp3"/>
</dbReference>